<dbReference type="OrthoDB" id="10252171at2759"/>
<sequence>MPALRTKAFLILAIDVKPDNIFLNWYVDASDEFHVVKVVLGDMDCALRLKGEKLLNCKIGNVMWRSPEGLLGRGCLYVITGVQALHFDFAELDAEPEVVVLFKLLSAFGPLPDALIKHVDDAKAGELLTDLWQAVKENEVDGNFEDWTEDVFPNLSDEAKRLILRMTNLDPAN</sequence>
<dbReference type="AlphaFoldDB" id="A0A6A5K9T7"/>
<dbReference type="Gene3D" id="1.10.510.10">
    <property type="entry name" value="Transferase(Phosphotransferase) domain 1"/>
    <property type="match status" value="1"/>
</dbReference>
<dbReference type="EMBL" id="ML975362">
    <property type="protein sequence ID" value="KAF1831482.1"/>
    <property type="molecule type" value="Genomic_DNA"/>
</dbReference>
<dbReference type="InterPro" id="IPR011009">
    <property type="entry name" value="Kinase-like_dom_sf"/>
</dbReference>
<organism evidence="2 3">
    <name type="scientific">Decorospora gaudefroyi</name>
    <dbReference type="NCBI Taxonomy" id="184978"/>
    <lineage>
        <taxon>Eukaryota</taxon>
        <taxon>Fungi</taxon>
        <taxon>Dikarya</taxon>
        <taxon>Ascomycota</taxon>
        <taxon>Pezizomycotina</taxon>
        <taxon>Dothideomycetes</taxon>
        <taxon>Pleosporomycetidae</taxon>
        <taxon>Pleosporales</taxon>
        <taxon>Pleosporineae</taxon>
        <taxon>Pleosporaceae</taxon>
        <taxon>Decorospora</taxon>
    </lineage>
</organism>
<gene>
    <name evidence="2" type="ORF">BDW02DRAFT_571939</name>
</gene>
<accession>A0A6A5K9T7</accession>
<proteinExistence type="predicted"/>
<dbReference type="Proteomes" id="UP000800040">
    <property type="component" value="Unassembled WGS sequence"/>
</dbReference>
<dbReference type="PROSITE" id="PS50011">
    <property type="entry name" value="PROTEIN_KINASE_DOM"/>
    <property type="match status" value="1"/>
</dbReference>
<keyword evidence="3" id="KW-1185">Reference proteome</keyword>
<evidence type="ECO:0000313" key="2">
    <source>
        <dbReference type="EMBL" id="KAF1831482.1"/>
    </source>
</evidence>
<dbReference type="GO" id="GO:0004672">
    <property type="term" value="F:protein kinase activity"/>
    <property type="evidence" value="ECO:0007669"/>
    <property type="project" value="InterPro"/>
</dbReference>
<dbReference type="SUPFAM" id="SSF56112">
    <property type="entry name" value="Protein kinase-like (PK-like)"/>
    <property type="match status" value="1"/>
</dbReference>
<protein>
    <recommendedName>
        <fullName evidence="1">Protein kinase domain-containing protein</fullName>
    </recommendedName>
</protein>
<feature type="domain" description="Protein kinase" evidence="1">
    <location>
        <begin position="1"/>
        <end position="173"/>
    </location>
</feature>
<evidence type="ECO:0000259" key="1">
    <source>
        <dbReference type="PROSITE" id="PS50011"/>
    </source>
</evidence>
<dbReference type="InterPro" id="IPR000719">
    <property type="entry name" value="Prot_kinase_dom"/>
</dbReference>
<dbReference type="GO" id="GO:0005524">
    <property type="term" value="F:ATP binding"/>
    <property type="evidence" value="ECO:0007669"/>
    <property type="project" value="InterPro"/>
</dbReference>
<reference evidence="2" key="1">
    <citation type="submission" date="2020-01" db="EMBL/GenBank/DDBJ databases">
        <authorList>
            <consortium name="DOE Joint Genome Institute"/>
            <person name="Haridas S."/>
            <person name="Albert R."/>
            <person name="Binder M."/>
            <person name="Bloem J."/>
            <person name="Labutti K."/>
            <person name="Salamov A."/>
            <person name="Andreopoulos B."/>
            <person name="Baker S.E."/>
            <person name="Barry K."/>
            <person name="Bills G."/>
            <person name="Bluhm B.H."/>
            <person name="Cannon C."/>
            <person name="Castanera R."/>
            <person name="Culley D.E."/>
            <person name="Daum C."/>
            <person name="Ezra D."/>
            <person name="Gonzalez J.B."/>
            <person name="Henrissat B."/>
            <person name="Kuo A."/>
            <person name="Liang C."/>
            <person name="Lipzen A."/>
            <person name="Lutzoni F."/>
            <person name="Magnuson J."/>
            <person name="Mondo S."/>
            <person name="Nolan M."/>
            <person name="Ohm R."/>
            <person name="Pangilinan J."/>
            <person name="Park H.-J."/>
            <person name="Ramirez L."/>
            <person name="Alfaro M."/>
            <person name="Sun H."/>
            <person name="Tritt A."/>
            <person name="Yoshinaga Y."/>
            <person name="Zwiers L.-H."/>
            <person name="Turgeon B.G."/>
            <person name="Goodwin S.B."/>
            <person name="Spatafora J.W."/>
            <person name="Crous P.W."/>
            <person name="Grigoriev I.V."/>
        </authorList>
    </citation>
    <scope>NUCLEOTIDE SEQUENCE</scope>
    <source>
        <strain evidence="2">P77</strain>
    </source>
</reference>
<name>A0A6A5K9T7_9PLEO</name>
<evidence type="ECO:0000313" key="3">
    <source>
        <dbReference type="Proteomes" id="UP000800040"/>
    </source>
</evidence>